<keyword evidence="5 6" id="KW-0472">Membrane</keyword>
<dbReference type="Proteomes" id="UP000261166">
    <property type="component" value="Unassembled WGS sequence"/>
</dbReference>
<organism evidence="7 10">
    <name type="scientific">Eisenbergiella massiliensis</name>
    <dbReference type="NCBI Taxonomy" id="1720294"/>
    <lineage>
        <taxon>Bacteria</taxon>
        <taxon>Bacillati</taxon>
        <taxon>Bacillota</taxon>
        <taxon>Clostridia</taxon>
        <taxon>Lachnospirales</taxon>
        <taxon>Lachnospiraceae</taxon>
        <taxon>Eisenbergiella</taxon>
    </lineage>
</organism>
<evidence type="ECO:0000313" key="9">
    <source>
        <dbReference type="Proteomes" id="UP000260812"/>
    </source>
</evidence>
<reference evidence="7 10" key="1">
    <citation type="submission" date="2018-08" db="EMBL/GenBank/DDBJ databases">
        <title>A genome reference for cultivated species of the human gut microbiota.</title>
        <authorList>
            <person name="Zou Y."/>
            <person name="Xue W."/>
            <person name="Luo G."/>
        </authorList>
    </citation>
    <scope>NUCLEOTIDE SEQUENCE [LARGE SCALE GENOMIC DNA]</scope>
    <source>
        <strain evidence="7 10">AF26-4BH</strain>
        <strain evidence="8">TF05-5AC</strain>
    </source>
</reference>
<feature type="transmembrane region" description="Helical" evidence="6">
    <location>
        <begin position="197"/>
        <end position="219"/>
    </location>
</feature>
<dbReference type="GeneID" id="97986949"/>
<feature type="transmembrane region" description="Helical" evidence="6">
    <location>
        <begin position="109"/>
        <end position="127"/>
    </location>
</feature>
<dbReference type="RefSeq" id="WP_102290176.1">
    <property type="nucleotide sequence ID" value="NZ_JALETP010000296.1"/>
</dbReference>
<comment type="subcellular location">
    <subcellularLocation>
        <location evidence="1">Membrane</location>
        <topology evidence="1">Multi-pass membrane protein</topology>
    </subcellularLocation>
</comment>
<dbReference type="PANTHER" id="PTHR31885">
    <property type="entry name" value="GH04784P"/>
    <property type="match status" value="1"/>
</dbReference>
<feature type="transmembrane region" description="Helical" evidence="6">
    <location>
        <begin position="139"/>
        <end position="161"/>
    </location>
</feature>
<comment type="similarity">
    <text evidence="2">Belongs to the TMEM86 family.</text>
</comment>
<evidence type="ECO:0000256" key="6">
    <source>
        <dbReference type="SAM" id="Phobius"/>
    </source>
</evidence>
<proteinExistence type="inferred from homology"/>
<sequence length="220" mass="24166">MNLQKFLLLAAAAVLTAAFGQHYFRNNTKKEKQVLVFKALATAMPVMLAFLYALTAQEVHRTLSLMILAGAFLCMTADVLLELYFLSGVVSFGLGHVCFIAAYMHLTQFRGYTVLVFLLFFLLMLLLHGKFLPQPGWQMILMIGYAALLSAMSAMAVTAAVQLGSPAGYLTAAGGICFYISDNILGFRLLHETKSRVLSGVLLTLYYSAVYLIAAAMYFL</sequence>
<name>A0A3E3I3S9_9FIRM</name>
<dbReference type="Pfam" id="PF07947">
    <property type="entry name" value="YhhN"/>
    <property type="match status" value="1"/>
</dbReference>
<evidence type="ECO:0000256" key="4">
    <source>
        <dbReference type="ARBA" id="ARBA00022989"/>
    </source>
</evidence>
<dbReference type="AlphaFoldDB" id="A0A3E3I3S9"/>
<comment type="caution">
    <text evidence="7">The sequence shown here is derived from an EMBL/GenBank/DDBJ whole genome shotgun (WGS) entry which is preliminary data.</text>
</comment>
<dbReference type="GO" id="GO:0016787">
    <property type="term" value="F:hydrolase activity"/>
    <property type="evidence" value="ECO:0007669"/>
    <property type="project" value="TreeGrafter"/>
</dbReference>
<evidence type="ECO:0000313" key="8">
    <source>
        <dbReference type="EMBL" id="RGE61625.1"/>
    </source>
</evidence>
<dbReference type="Proteomes" id="UP000260812">
    <property type="component" value="Unassembled WGS sequence"/>
</dbReference>
<evidence type="ECO:0000313" key="10">
    <source>
        <dbReference type="Proteomes" id="UP000261166"/>
    </source>
</evidence>
<dbReference type="InterPro" id="IPR012506">
    <property type="entry name" value="TMEM86B-like"/>
</dbReference>
<dbReference type="EMBL" id="QVLV01000005">
    <property type="protein sequence ID" value="RGE61625.1"/>
    <property type="molecule type" value="Genomic_DNA"/>
</dbReference>
<feature type="transmembrane region" description="Helical" evidence="6">
    <location>
        <begin position="66"/>
        <end position="89"/>
    </location>
</feature>
<keyword evidence="9" id="KW-1185">Reference proteome</keyword>
<dbReference type="EMBL" id="QVLU01000059">
    <property type="protein sequence ID" value="RGE59512.1"/>
    <property type="molecule type" value="Genomic_DNA"/>
</dbReference>
<dbReference type="GO" id="GO:0016020">
    <property type="term" value="C:membrane"/>
    <property type="evidence" value="ECO:0007669"/>
    <property type="project" value="UniProtKB-SubCell"/>
</dbReference>
<feature type="transmembrane region" description="Helical" evidence="6">
    <location>
        <begin position="36"/>
        <end position="54"/>
    </location>
</feature>
<feature type="transmembrane region" description="Helical" evidence="6">
    <location>
        <begin position="167"/>
        <end position="185"/>
    </location>
</feature>
<evidence type="ECO:0000256" key="5">
    <source>
        <dbReference type="ARBA" id="ARBA00023136"/>
    </source>
</evidence>
<keyword evidence="4 6" id="KW-1133">Transmembrane helix</keyword>
<dbReference type="PANTHER" id="PTHR31885:SF6">
    <property type="entry name" value="GH04784P"/>
    <property type="match status" value="1"/>
</dbReference>
<protein>
    <submittedName>
        <fullName evidence="7">Lysoplasmalogenase</fullName>
    </submittedName>
</protein>
<gene>
    <name evidence="7" type="ORF">DWY69_30335</name>
    <name evidence="8" type="ORF">DXC51_08665</name>
</gene>
<accession>A0A3E3I3S9</accession>
<keyword evidence="3 6" id="KW-0812">Transmembrane</keyword>
<dbReference type="OrthoDB" id="1976258at2"/>
<evidence type="ECO:0000313" key="7">
    <source>
        <dbReference type="EMBL" id="RGE59512.1"/>
    </source>
</evidence>
<evidence type="ECO:0000256" key="2">
    <source>
        <dbReference type="ARBA" id="ARBA00007375"/>
    </source>
</evidence>
<evidence type="ECO:0000256" key="3">
    <source>
        <dbReference type="ARBA" id="ARBA00022692"/>
    </source>
</evidence>
<evidence type="ECO:0000256" key="1">
    <source>
        <dbReference type="ARBA" id="ARBA00004141"/>
    </source>
</evidence>